<dbReference type="AlphaFoldDB" id="A0A7X3KB34"/>
<dbReference type="RefSeq" id="WP_160332029.1">
    <property type="nucleotide sequence ID" value="NZ_WSRS01000003.1"/>
</dbReference>
<feature type="coiled-coil region" evidence="1">
    <location>
        <begin position="7"/>
        <end position="34"/>
    </location>
</feature>
<keyword evidence="1" id="KW-0175">Coiled coil</keyword>
<accession>A0A7X3KB34</accession>
<gene>
    <name evidence="2" type="ORF">E5983_00715</name>
</gene>
<sequence>MFKNKTNQSLKNTVERLEVENEALRSECHFLRKMIDDERNFFLRVLKYNSVEEYRKVRRMNLDHAKKSCSVQP</sequence>
<evidence type="ECO:0008006" key="4">
    <source>
        <dbReference type="Google" id="ProtNLM"/>
    </source>
</evidence>
<proteinExistence type="predicted"/>
<organism evidence="2 3">
    <name type="scientific">Streptococcus danieliae</name>
    <dbReference type="NCBI Taxonomy" id="747656"/>
    <lineage>
        <taxon>Bacteria</taxon>
        <taxon>Bacillati</taxon>
        <taxon>Bacillota</taxon>
        <taxon>Bacilli</taxon>
        <taxon>Lactobacillales</taxon>
        <taxon>Streptococcaceae</taxon>
        <taxon>Streptococcus</taxon>
    </lineage>
</organism>
<name>A0A7X3KB34_9STRE</name>
<comment type="caution">
    <text evidence="2">The sequence shown here is derived from an EMBL/GenBank/DDBJ whole genome shotgun (WGS) entry which is preliminary data.</text>
</comment>
<dbReference type="EMBL" id="WSRS01000003">
    <property type="protein sequence ID" value="MVX58196.1"/>
    <property type="molecule type" value="Genomic_DNA"/>
</dbReference>
<protein>
    <recommendedName>
        <fullName evidence="4">Transposase</fullName>
    </recommendedName>
</protein>
<dbReference type="OrthoDB" id="9956312at2"/>
<evidence type="ECO:0000256" key="1">
    <source>
        <dbReference type="SAM" id="Coils"/>
    </source>
</evidence>
<dbReference type="Proteomes" id="UP000461595">
    <property type="component" value="Unassembled WGS sequence"/>
</dbReference>
<evidence type="ECO:0000313" key="3">
    <source>
        <dbReference type="Proteomes" id="UP000461595"/>
    </source>
</evidence>
<evidence type="ECO:0000313" key="2">
    <source>
        <dbReference type="EMBL" id="MVX58196.1"/>
    </source>
</evidence>
<reference evidence="2 3" key="1">
    <citation type="submission" date="2019-12" db="EMBL/GenBank/DDBJ databases">
        <title>Microbes associate with the intestines of laboratory mice.</title>
        <authorList>
            <person name="Navarre W."/>
            <person name="Wong E."/>
        </authorList>
    </citation>
    <scope>NUCLEOTIDE SEQUENCE [LARGE SCALE GENOMIC DNA]</scope>
    <source>
        <strain evidence="2 3">NM51_B2-22</strain>
    </source>
</reference>